<sequence length="271" mass="29918">MAIRKISGSVKTMQRLVCLTGVLALGACSQDCGNLLAGSHSTSCNIAWGAAMVAVAPVALVSGAIDDHRRNAREEETWRRWKAGDPPVVAQCVVDCQLPLRVTQSSSDEYDQLFARSLDQIVAWWGEHPTAGQLPVVAVAYKYKGQRLMKSDPAAAEAFLRKAAAMVAAPDMAEGLKSDYFPMGVVLNNTRYYEKAAQQIQESLMILRFKKEGAGADQFRCQPVAAWPPSYPVELDDACRTAYQRLYDPGFKTRSYKYQRIDSVYEPVAQE</sequence>
<keyword evidence="2" id="KW-1185">Reference proteome</keyword>
<dbReference type="EMBL" id="LR025742">
    <property type="protein sequence ID" value="VBB12825.1"/>
    <property type="molecule type" value="Genomic_DNA"/>
</dbReference>
<gene>
    <name evidence="1" type="ORF">BSTAB16_2993</name>
</gene>
<accession>A0AAJ5T517</accession>
<evidence type="ECO:0008006" key="3">
    <source>
        <dbReference type="Google" id="ProtNLM"/>
    </source>
</evidence>
<dbReference type="PROSITE" id="PS51257">
    <property type="entry name" value="PROKAR_LIPOPROTEIN"/>
    <property type="match status" value="1"/>
</dbReference>
<dbReference type="Proteomes" id="UP000268684">
    <property type="component" value="Chromosome I"/>
</dbReference>
<reference evidence="1 2" key="1">
    <citation type="submission" date="2017-11" db="EMBL/GenBank/DDBJ databases">
        <authorList>
            <person name="Seth-Smith MB H."/>
        </authorList>
    </citation>
    <scope>NUCLEOTIDE SEQUENCE [LARGE SCALE GENOMIC DNA]</scope>
    <source>
        <strain evidence="1">E</strain>
    </source>
</reference>
<protein>
    <recommendedName>
        <fullName evidence="3">Lipoprotein</fullName>
    </recommendedName>
</protein>
<evidence type="ECO:0000313" key="2">
    <source>
        <dbReference type="Proteomes" id="UP000268684"/>
    </source>
</evidence>
<proteinExistence type="predicted"/>
<dbReference type="RefSeq" id="WP_163012853.1">
    <property type="nucleotide sequence ID" value="NZ_LR025742.1"/>
</dbReference>
<name>A0AAJ5T517_9BURK</name>
<evidence type="ECO:0000313" key="1">
    <source>
        <dbReference type="EMBL" id="VBB12825.1"/>
    </source>
</evidence>
<organism evidence="1 2">
    <name type="scientific">Burkholderia stabilis</name>
    <dbReference type="NCBI Taxonomy" id="95485"/>
    <lineage>
        <taxon>Bacteria</taxon>
        <taxon>Pseudomonadati</taxon>
        <taxon>Pseudomonadota</taxon>
        <taxon>Betaproteobacteria</taxon>
        <taxon>Burkholderiales</taxon>
        <taxon>Burkholderiaceae</taxon>
        <taxon>Burkholderia</taxon>
        <taxon>Burkholderia cepacia complex</taxon>
    </lineage>
</organism>
<dbReference type="AlphaFoldDB" id="A0AAJ5T517"/>
<dbReference type="GeneID" id="71055458"/>